<feature type="compositionally biased region" description="Basic and acidic residues" evidence="1">
    <location>
        <begin position="38"/>
        <end position="49"/>
    </location>
</feature>
<evidence type="ECO:0000256" key="1">
    <source>
        <dbReference type="SAM" id="MobiDB-lite"/>
    </source>
</evidence>
<dbReference type="EMBL" id="JACARM010000018">
    <property type="protein sequence ID" value="NWE07058.1"/>
    <property type="molecule type" value="Genomic_DNA"/>
</dbReference>
<dbReference type="RefSeq" id="WP_176992096.1">
    <property type="nucleotide sequence ID" value="NZ_JACARL010000092.1"/>
</dbReference>
<dbReference type="AlphaFoldDB" id="A0A7Y8E2Y0"/>
<proteinExistence type="predicted"/>
<protein>
    <submittedName>
        <fullName evidence="3">Uncharacterized protein</fullName>
    </submittedName>
</protein>
<gene>
    <name evidence="3" type="ORF">HX788_08130</name>
    <name evidence="4" type="ORF">HX795_16530</name>
</gene>
<evidence type="ECO:0000313" key="3">
    <source>
        <dbReference type="EMBL" id="NWE07058.1"/>
    </source>
</evidence>
<accession>A0A7Y8E2Y0</accession>
<name>A0A7Y8E2Y0_9PSED</name>
<feature type="chain" id="PRO_5036218366" evidence="2">
    <location>
        <begin position="30"/>
        <end position="125"/>
    </location>
</feature>
<reference evidence="5 6" key="1">
    <citation type="submission" date="2020-04" db="EMBL/GenBank/DDBJ databases">
        <title>Molecular characterization of pseudomonads from Agaricus bisporus reveal novel blotch 2 pathogens in Western Europe.</title>
        <authorList>
            <person name="Taparia T."/>
            <person name="Krijger M."/>
            <person name="Haynes E."/>
            <person name="Elpinstone J.G."/>
            <person name="Noble R."/>
            <person name="Van Der Wolf J."/>
        </authorList>
    </citation>
    <scope>NUCLEOTIDE SEQUENCE [LARGE SCALE GENOMIC DNA]</scope>
    <source>
        <strain evidence="4 6">K6002</strain>
        <strain evidence="3 5">K7002</strain>
    </source>
</reference>
<evidence type="ECO:0000313" key="4">
    <source>
        <dbReference type="EMBL" id="NWE83714.1"/>
    </source>
</evidence>
<keyword evidence="2" id="KW-0732">Signal</keyword>
<comment type="caution">
    <text evidence="3">The sequence shown here is derived from an EMBL/GenBank/DDBJ whole genome shotgun (WGS) entry which is preliminary data.</text>
</comment>
<dbReference type="Proteomes" id="UP000563268">
    <property type="component" value="Unassembled WGS sequence"/>
</dbReference>
<organism evidence="3 5">
    <name type="scientific">Pseudomonas edaphica</name>
    <dbReference type="NCBI Taxonomy" id="2006980"/>
    <lineage>
        <taxon>Bacteria</taxon>
        <taxon>Pseudomonadati</taxon>
        <taxon>Pseudomonadota</taxon>
        <taxon>Gammaproteobacteria</taxon>
        <taxon>Pseudomonadales</taxon>
        <taxon>Pseudomonadaceae</taxon>
        <taxon>Pseudomonas</taxon>
    </lineage>
</organism>
<evidence type="ECO:0000256" key="2">
    <source>
        <dbReference type="SAM" id="SignalP"/>
    </source>
</evidence>
<feature type="region of interest" description="Disordered" evidence="1">
    <location>
        <begin position="33"/>
        <end position="71"/>
    </location>
</feature>
<feature type="signal peptide" evidence="2">
    <location>
        <begin position="1"/>
        <end position="29"/>
    </location>
</feature>
<evidence type="ECO:0000313" key="5">
    <source>
        <dbReference type="Proteomes" id="UP000563268"/>
    </source>
</evidence>
<dbReference type="EMBL" id="JACARL010000092">
    <property type="protein sequence ID" value="NWE83714.1"/>
    <property type="molecule type" value="Genomic_DNA"/>
</dbReference>
<evidence type="ECO:0000313" key="6">
    <source>
        <dbReference type="Proteomes" id="UP000590218"/>
    </source>
</evidence>
<dbReference type="Proteomes" id="UP000590218">
    <property type="component" value="Unassembled WGS sequence"/>
</dbReference>
<sequence length="125" mass="13572">MHPRKKHLPTLMLSLCIVAGVFVPGNASASRLAVTDKPSPRMEDKHAGDHTANTARRPTAQDALLTPPPRRWPRAASVEKLTHLPVPGPLNQTAAPQPVALMPAAQVTLARGMTFRKLLRRRTLG</sequence>